<dbReference type="EMBL" id="JAERRK010000003">
    <property type="protein sequence ID" value="MBL1081805.1"/>
    <property type="molecule type" value="Genomic_DNA"/>
</dbReference>
<keyword evidence="2" id="KW-1185">Reference proteome</keyword>
<reference evidence="1" key="1">
    <citation type="submission" date="2021-01" db="EMBL/GenBank/DDBJ databases">
        <title>WGS of actinomycetes isolated from Thailand.</title>
        <authorList>
            <person name="Thawai C."/>
        </authorList>
    </citation>
    <scope>NUCLEOTIDE SEQUENCE</scope>
    <source>
        <strain evidence="1">RCU-197</strain>
    </source>
</reference>
<accession>A0A937JKW7</accession>
<gene>
    <name evidence="1" type="ORF">JK359_07385</name>
</gene>
<dbReference type="Proteomes" id="UP000661858">
    <property type="component" value="Unassembled WGS sequence"/>
</dbReference>
<evidence type="ECO:0000313" key="1">
    <source>
        <dbReference type="EMBL" id="MBL1081805.1"/>
    </source>
</evidence>
<name>A0A937JKW7_9ACTN</name>
<sequence>MQPTEKAMVPRPGLRIDLVPRELHLGIIGIAGATLAMRVGADLLTVLPPAFLVSVRVRVRRIQA</sequence>
<dbReference type="RefSeq" id="WP_201833035.1">
    <property type="nucleotide sequence ID" value="NZ_JAERRK010000003.1"/>
</dbReference>
<protein>
    <submittedName>
        <fullName evidence="1">Uncharacterized protein</fullName>
    </submittedName>
</protein>
<comment type="caution">
    <text evidence="1">The sequence shown here is derived from an EMBL/GenBank/DDBJ whole genome shotgun (WGS) entry which is preliminary data.</text>
</comment>
<evidence type="ECO:0000313" key="2">
    <source>
        <dbReference type="Proteomes" id="UP000661858"/>
    </source>
</evidence>
<proteinExistence type="predicted"/>
<organism evidence="1 2">
    <name type="scientific">Streptomyces actinomycinicus</name>
    <dbReference type="NCBI Taxonomy" id="1695166"/>
    <lineage>
        <taxon>Bacteria</taxon>
        <taxon>Bacillati</taxon>
        <taxon>Actinomycetota</taxon>
        <taxon>Actinomycetes</taxon>
        <taxon>Kitasatosporales</taxon>
        <taxon>Streptomycetaceae</taxon>
        <taxon>Streptomyces</taxon>
    </lineage>
</organism>
<dbReference type="AlphaFoldDB" id="A0A937JKW7"/>